<feature type="compositionally biased region" description="Polar residues" evidence="1">
    <location>
        <begin position="56"/>
        <end position="67"/>
    </location>
</feature>
<dbReference type="AlphaFoldDB" id="A0A371JQT2"/>
<reference evidence="2 3" key="1">
    <citation type="submission" date="2018-08" db="EMBL/GenBank/DDBJ databases">
        <title>Muricauda nanhaiensis sp. nov., isolated from seawater of the South China Sea.</title>
        <authorList>
            <person name="Dang Y."/>
        </authorList>
    </citation>
    <scope>NUCLEOTIDE SEQUENCE [LARGE SCALE GENOMIC DNA]</scope>
    <source>
        <strain evidence="2 3">SM1704</strain>
    </source>
</reference>
<accession>A0A371JQT2</accession>
<gene>
    <name evidence="2" type="ORF">DX873_10990</name>
</gene>
<name>A0A371JQT2_9FLAO</name>
<sequence>MRDMEKVLKFGCVLMMVSTLAVTSCSGSDDSVPDNPNTCTKETFYLDSDGDGFGDPNSTKSECTQPNGYVKDKTDPDDGNALIFPGCEAKYFVDNDEDGFGDANGATSCVLLDGYVDNDDDLDDGNASITTCTEPMYFLDSDNDGYGDPSVPSCTQLEGYVMDNSDCNDQEQNMNPGIMLIYGRDFDEDGFPGDVDTVEVNACDIESVPNGYYLIWENLDCDDQDSYFGGVQFLMGKDADGDGYADQTTVLYVSECDFQYYYNDLQYVEVDYNNPIFDCNDNDAEVYPGSGC</sequence>
<feature type="region of interest" description="Disordered" evidence="1">
    <location>
        <begin position="50"/>
        <end position="77"/>
    </location>
</feature>
<evidence type="ECO:0000313" key="3">
    <source>
        <dbReference type="Proteomes" id="UP000261828"/>
    </source>
</evidence>
<dbReference type="Proteomes" id="UP000261828">
    <property type="component" value="Unassembled WGS sequence"/>
</dbReference>
<organism evidence="2 3">
    <name type="scientific">Flagellimonas nanhaiensis</name>
    <dbReference type="NCBI Taxonomy" id="2292706"/>
    <lineage>
        <taxon>Bacteria</taxon>
        <taxon>Pseudomonadati</taxon>
        <taxon>Bacteroidota</taxon>
        <taxon>Flavobacteriia</taxon>
        <taxon>Flavobacteriales</taxon>
        <taxon>Flavobacteriaceae</taxon>
        <taxon>Flagellimonas</taxon>
    </lineage>
</organism>
<dbReference type="EMBL" id="QTJX01000002">
    <property type="protein sequence ID" value="RDY59870.1"/>
    <property type="molecule type" value="Genomic_DNA"/>
</dbReference>
<comment type="caution">
    <text evidence="2">The sequence shown here is derived from an EMBL/GenBank/DDBJ whole genome shotgun (WGS) entry which is preliminary data.</text>
</comment>
<keyword evidence="3" id="KW-1185">Reference proteome</keyword>
<evidence type="ECO:0000313" key="2">
    <source>
        <dbReference type="EMBL" id="RDY59870.1"/>
    </source>
</evidence>
<dbReference type="PROSITE" id="PS51257">
    <property type="entry name" value="PROKAR_LIPOPROTEIN"/>
    <property type="match status" value="1"/>
</dbReference>
<protein>
    <submittedName>
        <fullName evidence="2">Uncharacterized protein</fullName>
    </submittedName>
</protein>
<evidence type="ECO:0000256" key="1">
    <source>
        <dbReference type="SAM" id="MobiDB-lite"/>
    </source>
</evidence>
<proteinExistence type="predicted"/>